<dbReference type="EMBL" id="JADIND010000095">
    <property type="protein sequence ID" value="MBO8430643.1"/>
    <property type="molecule type" value="Genomic_DNA"/>
</dbReference>
<dbReference type="NCBIfam" id="TIGR00099">
    <property type="entry name" value="Cof-subfamily"/>
    <property type="match status" value="1"/>
</dbReference>
<dbReference type="NCBIfam" id="TIGR01484">
    <property type="entry name" value="HAD-SF-IIB"/>
    <property type="match status" value="1"/>
</dbReference>
<dbReference type="SFLD" id="SFLDG01140">
    <property type="entry name" value="C2.B:_Phosphomannomutase_and_P"/>
    <property type="match status" value="1"/>
</dbReference>
<gene>
    <name evidence="1" type="ORF">IAC76_04585</name>
</gene>
<dbReference type="GO" id="GO:0000287">
    <property type="term" value="F:magnesium ion binding"/>
    <property type="evidence" value="ECO:0007669"/>
    <property type="project" value="TreeGrafter"/>
</dbReference>
<dbReference type="GO" id="GO:0005829">
    <property type="term" value="C:cytosol"/>
    <property type="evidence" value="ECO:0007669"/>
    <property type="project" value="TreeGrafter"/>
</dbReference>
<accession>A0A9D9H0N8</accession>
<dbReference type="InterPro" id="IPR006379">
    <property type="entry name" value="HAD-SF_hydro_IIB"/>
</dbReference>
<dbReference type="InterPro" id="IPR023214">
    <property type="entry name" value="HAD_sf"/>
</dbReference>
<dbReference type="AlphaFoldDB" id="A0A9D9H0N8"/>
<keyword evidence="1" id="KW-0378">Hydrolase</keyword>
<dbReference type="InterPro" id="IPR000150">
    <property type="entry name" value="Cof"/>
</dbReference>
<proteinExistence type="predicted"/>
<sequence>MIKMVATDIDGTIVKWGSEYSDGVKNCIKKLCEDGVKVVLVTGRMHCATTRVAKDLGLETPIVSYQGGLIKNNKGETLYQQNLDSDTAKKIIKWARKNDVHINLYLDDKLYVEQDNDFVRKYTDGKFISYEVCNFDDLNIENVNKILAIDFNDAKRVTGWVCELQQKFPELYIVKSTPYFCEIGSSKAKKSAGVEFLASQWGIKKDEILTIGDQDNDIELLKAGGVPVAMGNASDELKKYACYITDTVENDGFAKAVEKYCFL</sequence>
<evidence type="ECO:0000313" key="2">
    <source>
        <dbReference type="Proteomes" id="UP000823632"/>
    </source>
</evidence>
<comment type="caution">
    <text evidence="1">The sequence shown here is derived from an EMBL/GenBank/DDBJ whole genome shotgun (WGS) entry which is preliminary data.</text>
</comment>
<dbReference type="CDD" id="cd07516">
    <property type="entry name" value="HAD_Pase"/>
    <property type="match status" value="1"/>
</dbReference>
<dbReference type="Gene3D" id="3.40.50.1000">
    <property type="entry name" value="HAD superfamily/HAD-like"/>
    <property type="match status" value="1"/>
</dbReference>
<dbReference type="Gene3D" id="3.30.1240.10">
    <property type="match status" value="1"/>
</dbReference>
<evidence type="ECO:0000313" key="1">
    <source>
        <dbReference type="EMBL" id="MBO8430643.1"/>
    </source>
</evidence>
<reference evidence="1" key="2">
    <citation type="journal article" date="2021" name="PeerJ">
        <title>Extensive microbial diversity within the chicken gut microbiome revealed by metagenomics and culture.</title>
        <authorList>
            <person name="Gilroy R."/>
            <person name="Ravi A."/>
            <person name="Getino M."/>
            <person name="Pursley I."/>
            <person name="Horton D.L."/>
            <person name="Alikhan N.F."/>
            <person name="Baker D."/>
            <person name="Gharbi K."/>
            <person name="Hall N."/>
            <person name="Watson M."/>
            <person name="Adriaenssens E.M."/>
            <person name="Foster-Nyarko E."/>
            <person name="Jarju S."/>
            <person name="Secka A."/>
            <person name="Antonio M."/>
            <person name="Oren A."/>
            <person name="Chaudhuri R.R."/>
            <person name="La Ragione R."/>
            <person name="Hildebrand F."/>
            <person name="Pallen M.J."/>
        </authorList>
    </citation>
    <scope>NUCLEOTIDE SEQUENCE</scope>
    <source>
        <strain evidence="1">10192</strain>
    </source>
</reference>
<dbReference type="SUPFAM" id="SSF56784">
    <property type="entry name" value="HAD-like"/>
    <property type="match status" value="1"/>
</dbReference>
<dbReference type="InterPro" id="IPR036412">
    <property type="entry name" value="HAD-like_sf"/>
</dbReference>
<organism evidence="1 2">
    <name type="scientific">Candidatus Scatousia excrementipullorum</name>
    <dbReference type="NCBI Taxonomy" id="2840936"/>
    <lineage>
        <taxon>Bacteria</taxon>
        <taxon>Candidatus Scatousia</taxon>
    </lineage>
</organism>
<protein>
    <submittedName>
        <fullName evidence="1">HAD family hydrolase</fullName>
    </submittedName>
</protein>
<dbReference type="SFLD" id="SFLDG01144">
    <property type="entry name" value="C2.B.4:_PGP_Like"/>
    <property type="match status" value="1"/>
</dbReference>
<dbReference type="Pfam" id="PF08282">
    <property type="entry name" value="Hydrolase_3"/>
    <property type="match status" value="1"/>
</dbReference>
<dbReference type="Proteomes" id="UP000823632">
    <property type="component" value="Unassembled WGS sequence"/>
</dbReference>
<name>A0A9D9H0N8_9BACT</name>
<dbReference type="PANTHER" id="PTHR10000">
    <property type="entry name" value="PHOSPHOSERINE PHOSPHATASE"/>
    <property type="match status" value="1"/>
</dbReference>
<dbReference type="PANTHER" id="PTHR10000:SF8">
    <property type="entry name" value="HAD SUPERFAMILY HYDROLASE-LIKE, TYPE 3"/>
    <property type="match status" value="1"/>
</dbReference>
<reference evidence="1" key="1">
    <citation type="submission" date="2020-10" db="EMBL/GenBank/DDBJ databases">
        <authorList>
            <person name="Gilroy R."/>
        </authorList>
    </citation>
    <scope>NUCLEOTIDE SEQUENCE</scope>
    <source>
        <strain evidence="1">10192</strain>
    </source>
</reference>
<dbReference type="GO" id="GO:0016791">
    <property type="term" value="F:phosphatase activity"/>
    <property type="evidence" value="ECO:0007669"/>
    <property type="project" value="TreeGrafter"/>
</dbReference>
<dbReference type="SFLD" id="SFLDS00003">
    <property type="entry name" value="Haloacid_Dehalogenase"/>
    <property type="match status" value="1"/>
</dbReference>